<proteinExistence type="predicted"/>
<keyword evidence="2" id="KW-1185">Reference proteome</keyword>
<dbReference type="Proteomes" id="UP000321204">
    <property type="component" value="Chromosome"/>
</dbReference>
<evidence type="ECO:0000313" key="1">
    <source>
        <dbReference type="EMBL" id="QEC56147.1"/>
    </source>
</evidence>
<dbReference type="OrthoDB" id="685507at2"/>
<name>A0A5B8UHM9_9BACT</name>
<accession>A0A5B8UHM9</accession>
<protein>
    <submittedName>
        <fullName evidence="1">Uncharacterized protein</fullName>
    </submittedName>
</protein>
<evidence type="ECO:0000313" key="2">
    <source>
        <dbReference type="Proteomes" id="UP000321204"/>
    </source>
</evidence>
<gene>
    <name evidence="1" type="ORF">FSB75_09660</name>
</gene>
<organism evidence="1 2">
    <name type="scientific">Flavisolibacter ginsenosidimutans</name>
    <dbReference type="NCBI Taxonomy" id="661481"/>
    <lineage>
        <taxon>Bacteria</taxon>
        <taxon>Pseudomonadati</taxon>
        <taxon>Bacteroidota</taxon>
        <taxon>Chitinophagia</taxon>
        <taxon>Chitinophagales</taxon>
        <taxon>Chitinophagaceae</taxon>
        <taxon>Flavisolibacter</taxon>
    </lineage>
</organism>
<dbReference type="AlphaFoldDB" id="A0A5B8UHM9"/>
<reference evidence="1 2" key="1">
    <citation type="journal article" date="2015" name="Int. J. Syst. Evol. Microbiol.">
        <title>Flavisolibacter ginsenosidimutans sp. nov., with ginsenoside-converting activity isolated from soil used for cultivating ginseng.</title>
        <authorList>
            <person name="Zhao Y."/>
            <person name="Liu Q."/>
            <person name="Kang M.S."/>
            <person name="Jin F."/>
            <person name="Yu H."/>
            <person name="Im W.T."/>
        </authorList>
    </citation>
    <scope>NUCLEOTIDE SEQUENCE [LARGE SCALE GENOMIC DNA]</scope>
    <source>
        <strain evidence="1 2">Gsoil 636</strain>
    </source>
</reference>
<dbReference type="RefSeq" id="WP_146786263.1">
    <property type="nucleotide sequence ID" value="NZ_BAABIO010000001.1"/>
</dbReference>
<dbReference type="KEGG" id="fgg:FSB75_09660"/>
<dbReference type="EMBL" id="CP042433">
    <property type="protein sequence ID" value="QEC56147.1"/>
    <property type="molecule type" value="Genomic_DNA"/>
</dbReference>
<sequence>MDLDATIQYNNGRALFRIRREAAGIYYAFLLHFDGDRRHAPPGEITLVRGIRQWTGSLDNKTLLNGLGQAVEEHFFPSSNKRNERLR</sequence>